<dbReference type="AlphaFoldDB" id="A0AAJ0U0R3"/>
<reference evidence="3" key="1">
    <citation type="submission" date="2017-08" db="EMBL/GenBank/DDBJ databases">
        <authorList>
            <person name="Imhoff J.F."/>
            <person name="Rahn T."/>
            <person name="Kuenzel S."/>
            <person name="Neulinger S.C."/>
        </authorList>
    </citation>
    <scope>NUCLEOTIDE SEQUENCE</scope>
    <source>
        <strain evidence="3">DSM 11080</strain>
    </source>
</reference>
<comment type="caution">
    <text evidence="3">The sequence shown here is derived from an EMBL/GenBank/DDBJ whole genome shotgun (WGS) entry which is preliminary data.</text>
</comment>
<evidence type="ECO:0000313" key="4">
    <source>
        <dbReference type="Proteomes" id="UP001296776"/>
    </source>
</evidence>
<dbReference type="GO" id="GO:1901135">
    <property type="term" value="P:carbohydrate derivative metabolic process"/>
    <property type="evidence" value="ECO:0007669"/>
    <property type="project" value="UniProtKB-ARBA"/>
</dbReference>
<name>A0AAJ0U0R3_9GAMM</name>
<dbReference type="InterPro" id="IPR028098">
    <property type="entry name" value="Glyco_trans_4-like_N"/>
</dbReference>
<accession>A0AAJ0U0R3</accession>
<dbReference type="Proteomes" id="UP001296776">
    <property type="component" value="Unassembled WGS sequence"/>
</dbReference>
<dbReference type="GO" id="GO:0016757">
    <property type="term" value="F:glycosyltransferase activity"/>
    <property type="evidence" value="ECO:0007669"/>
    <property type="project" value="InterPro"/>
</dbReference>
<proteinExistence type="predicted"/>
<feature type="domain" description="Glycosyltransferase subfamily 4-like N-terminal" evidence="2">
    <location>
        <begin position="18"/>
        <end position="185"/>
    </location>
</feature>
<gene>
    <name evidence="3" type="ORF">CKO40_01500</name>
</gene>
<dbReference type="CDD" id="cd03811">
    <property type="entry name" value="GT4_GT28_WabH-like"/>
    <property type="match status" value="1"/>
</dbReference>
<keyword evidence="4" id="KW-1185">Reference proteome</keyword>
<evidence type="ECO:0000313" key="3">
    <source>
        <dbReference type="EMBL" id="MBK1703258.1"/>
    </source>
</evidence>
<evidence type="ECO:0000259" key="1">
    <source>
        <dbReference type="Pfam" id="PF00534"/>
    </source>
</evidence>
<dbReference type="EMBL" id="NRSJ01000002">
    <property type="protein sequence ID" value="MBK1703258.1"/>
    <property type="molecule type" value="Genomic_DNA"/>
</dbReference>
<dbReference type="PANTHER" id="PTHR12526">
    <property type="entry name" value="GLYCOSYLTRANSFERASE"/>
    <property type="match status" value="1"/>
</dbReference>
<dbReference type="InterPro" id="IPR001296">
    <property type="entry name" value="Glyco_trans_1"/>
</dbReference>
<sequence>MTHASPKLAMIGFRSGAGGIGRVMTTLINGLLARSIAVDLLIPSRDHPDLEAIDDKVGLFEIDVADRAAASRLLKGYLEDNSPQAILSNKDQSNLLLKRNLIGAGRPLTAFRVGINVPEKLRHNSPLTAYWKQRRLKRLYLDADILIGNSSGVSNALERMLGENRTRVTTRPKITTIWNPVDQERITQMAAESTSHPWLTDKHQPIIVAVGRLVRQKNHALLLRAFARLTRKIDARLIICGTGRKRDRLSGLSQQLGIADRVDLVGYQKNPFPYIAAADLFVCSSRFEGSNNALMEALTLGTPCVSTDCPSGARDILDNGELGALVPVNDPNALAAAMQSMLQRPTDPQRLRAGAERFNAEASAAHYADVLGLRAP</sequence>
<dbReference type="RefSeq" id="WP_200344075.1">
    <property type="nucleotide sequence ID" value="NZ_NRSJ01000002.1"/>
</dbReference>
<dbReference type="Pfam" id="PF13439">
    <property type="entry name" value="Glyco_transf_4"/>
    <property type="match status" value="1"/>
</dbReference>
<dbReference type="Gene3D" id="3.40.50.2000">
    <property type="entry name" value="Glycogen Phosphorylase B"/>
    <property type="match status" value="2"/>
</dbReference>
<evidence type="ECO:0000259" key="2">
    <source>
        <dbReference type="Pfam" id="PF13439"/>
    </source>
</evidence>
<feature type="domain" description="Glycosyl transferase family 1" evidence="1">
    <location>
        <begin position="198"/>
        <end position="356"/>
    </location>
</feature>
<dbReference type="SUPFAM" id="SSF53756">
    <property type="entry name" value="UDP-Glycosyltransferase/glycogen phosphorylase"/>
    <property type="match status" value="1"/>
</dbReference>
<reference evidence="3" key="2">
    <citation type="journal article" date="2020" name="Microorganisms">
        <title>Osmotic Adaptation and Compatible Solute Biosynthesis of Phototrophic Bacteria as Revealed from Genome Analyses.</title>
        <authorList>
            <person name="Imhoff J.F."/>
            <person name="Rahn T."/>
            <person name="Kunzel S."/>
            <person name="Keller A."/>
            <person name="Neulinger S.C."/>
        </authorList>
    </citation>
    <scope>NUCLEOTIDE SEQUENCE</scope>
    <source>
        <strain evidence="3">DSM 11080</strain>
    </source>
</reference>
<dbReference type="Pfam" id="PF00534">
    <property type="entry name" value="Glycos_transf_1"/>
    <property type="match status" value="1"/>
</dbReference>
<protein>
    <submittedName>
        <fullName evidence="3">Uncharacterized protein</fullName>
    </submittedName>
</protein>
<organism evidence="3 4">
    <name type="scientific">Halochromatium glycolicum</name>
    <dbReference type="NCBI Taxonomy" id="85075"/>
    <lineage>
        <taxon>Bacteria</taxon>
        <taxon>Pseudomonadati</taxon>
        <taxon>Pseudomonadota</taxon>
        <taxon>Gammaproteobacteria</taxon>
        <taxon>Chromatiales</taxon>
        <taxon>Chromatiaceae</taxon>
        <taxon>Halochromatium</taxon>
    </lineage>
</organism>